<reference evidence="2 3" key="1">
    <citation type="submission" date="2019-05" db="EMBL/GenBank/DDBJ databases">
        <title>Another draft genome of Portunus trituberculatus and its Hox gene families provides insights of decapod evolution.</title>
        <authorList>
            <person name="Jeong J.-H."/>
            <person name="Song I."/>
            <person name="Kim S."/>
            <person name="Choi T."/>
            <person name="Kim D."/>
            <person name="Ryu S."/>
            <person name="Kim W."/>
        </authorList>
    </citation>
    <scope>NUCLEOTIDE SEQUENCE [LARGE SCALE GENOMIC DNA]</scope>
    <source>
        <tissue evidence="2">Muscle</tissue>
    </source>
</reference>
<keyword evidence="3" id="KW-1185">Reference proteome</keyword>
<keyword evidence="1" id="KW-0812">Transmembrane</keyword>
<feature type="transmembrane region" description="Helical" evidence="1">
    <location>
        <begin position="39"/>
        <end position="59"/>
    </location>
</feature>
<gene>
    <name evidence="2" type="ORF">E2C01_085062</name>
</gene>
<name>A0A5B7J5P5_PORTR</name>
<sequence>MSTWAAPRDSFLTSLAIPSPSHLRTAHLHLPGQPASSPWLIFILTLLRYAAFNLLALPYSTSLLSNKLNFIL</sequence>
<keyword evidence="1" id="KW-1133">Transmembrane helix</keyword>
<protein>
    <submittedName>
        <fullName evidence="2">Uncharacterized protein</fullName>
    </submittedName>
</protein>
<organism evidence="2 3">
    <name type="scientific">Portunus trituberculatus</name>
    <name type="common">Swimming crab</name>
    <name type="synonym">Neptunus trituberculatus</name>
    <dbReference type="NCBI Taxonomy" id="210409"/>
    <lineage>
        <taxon>Eukaryota</taxon>
        <taxon>Metazoa</taxon>
        <taxon>Ecdysozoa</taxon>
        <taxon>Arthropoda</taxon>
        <taxon>Crustacea</taxon>
        <taxon>Multicrustacea</taxon>
        <taxon>Malacostraca</taxon>
        <taxon>Eumalacostraca</taxon>
        <taxon>Eucarida</taxon>
        <taxon>Decapoda</taxon>
        <taxon>Pleocyemata</taxon>
        <taxon>Brachyura</taxon>
        <taxon>Eubrachyura</taxon>
        <taxon>Portunoidea</taxon>
        <taxon>Portunidae</taxon>
        <taxon>Portuninae</taxon>
        <taxon>Portunus</taxon>
    </lineage>
</organism>
<evidence type="ECO:0000313" key="3">
    <source>
        <dbReference type="Proteomes" id="UP000324222"/>
    </source>
</evidence>
<dbReference type="EMBL" id="VSRR010083190">
    <property type="protein sequence ID" value="MPC90095.1"/>
    <property type="molecule type" value="Genomic_DNA"/>
</dbReference>
<dbReference type="Proteomes" id="UP000324222">
    <property type="component" value="Unassembled WGS sequence"/>
</dbReference>
<proteinExistence type="predicted"/>
<evidence type="ECO:0000313" key="2">
    <source>
        <dbReference type="EMBL" id="MPC90095.1"/>
    </source>
</evidence>
<comment type="caution">
    <text evidence="2">The sequence shown here is derived from an EMBL/GenBank/DDBJ whole genome shotgun (WGS) entry which is preliminary data.</text>
</comment>
<accession>A0A5B7J5P5</accession>
<keyword evidence="1" id="KW-0472">Membrane</keyword>
<dbReference type="AlphaFoldDB" id="A0A5B7J5P5"/>
<evidence type="ECO:0000256" key="1">
    <source>
        <dbReference type="SAM" id="Phobius"/>
    </source>
</evidence>